<keyword evidence="3 7" id="KW-0012">Acyltransferase</keyword>
<dbReference type="PANTHER" id="PTHR10983">
    <property type="entry name" value="1-ACYLGLYCEROL-3-PHOSPHATE ACYLTRANSFERASE-RELATED"/>
    <property type="match status" value="1"/>
</dbReference>
<dbReference type="SMART" id="SM00563">
    <property type="entry name" value="PlsC"/>
    <property type="match status" value="1"/>
</dbReference>
<dbReference type="Proteomes" id="UP001165289">
    <property type="component" value="Unassembled WGS sequence"/>
</dbReference>
<reference evidence="7 8" key="1">
    <citation type="journal article" date="2023" name="BMC Biol.">
        <title>The compact genome of the sponge Oopsacas minuta (Hexactinellida) is lacking key metazoan core genes.</title>
        <authorList>
            <person name="Santini S."/>
            <person name="Schenkelaars Q."/>
            <person name="Jourda C."/>
            <person name="Duchesne M."/>
            <person name="Belahbib H."/>
            <person name="Rocher C."/>
            <person name="Selva M."/>
            <person name="Riesgo A."/>
            <person name="Vervoort M."/>
            <person name="Leys S.P."/>
            <person name="Kodjabachian L."/>
            <person name="Le Bivic A."/>
            <person name="Borchiellini C."/>
            <person name="Claverie J.M."/>
            <person name="Renard E."/>
        </authorList>
    </citation>
    <scope>NUCLEOTIDE SEQUENCE [LARGE SCALE GENOMIC DNA]</scope>
    <source>
        <strain evidence="7">SPO-2</strain>
    </source>
</reference>
<accession>A0AAV7JBN4</accession>
<sequence length="519" mass="60919">MSTFEDGTYTKIENIEVTLPVSEQQIEPNHTADDESNSTSRRENHLPEYSEKPSTQRMERDLLDFYPGYNGKFPYMPQPKAYQSPIKTVFVIILVICTSLTMVTIIGPFSIFYMYCCPHPVFRMMKGFCHYWLLFFVSILVYGLRFKLILTGHKGRFKPRSLIIMNHLSHFDWVWFIAYVVRAGRIIDLAVVLKHEIKFVPILGWAAQAMGFIFIRRNWENDQDYMRRYISIYNEYDDNFYLLIFPEGSDYNPEHLTKCIQYADKKNMTQLYYTLQPRLKGFKLVVEMMRKRGINALYDITMGYPKDISKTELDFVKGHTPQEVHCHIQCFDGDEIPAGEEELGMWCQELWRMKDKRMENFVKEGHFHENPTDPHEQLNGAIPIRNNSQTNAEYLKGFIFSFILTSISLFLYIYCNTMWHSVFWDKQWVTVCPSTSLRLYKWVPAKEQTGGIKQVVKVQEDPSQELHDSPIEQPTNKVESESVEAEEMFVEHKQDTPSPISSQGELREEQTPPMDSAEN</sequence>
<evidence type="ECO:0000256" key="3">
    <source>
        <dbReference type="ARBA" id="ARBA00023315"/>
    </source>
</evidence>
<dbReference type="Pfam" id="PF01553">
    <property type="entry name" value="Acyltransferase"/>
    <property type="match status" value="1"/>
</dbReference>
<dbReference type="CDD" id="cd07990">
    <property type="entry name" value="LPLAT_LCLAT1-like"/>
    <property type="match status" value="1"/>
</dbReference>
<keyword evidence="8" id="KW-1185">Reference proteome</keyword>
<keyword evidence="5" id="KW-0472">Membrane</keyword>
<evidence type="ECO:0000313" key="8">
    <source>
        <dbReference type="Proteomes" id="UP001165289"/>
    </source>
</evidence>
<feature type="transmembrane region" description="Helical" evidence="5">
    <location>
        <begin position="171"/>
        <end position="193"/>
    </location>
</feature>
<dbReference type="PANTHER" id="PTHR10983:SF16">
    <property type="entry name" value="LYSOCARDIOLIPIN ACYLTRANSFERASE 1"/>
    <property type="match status" value="1"/>
</dbReference>
<evidence type="ECO:0000256" key="5">
    <source>
        <dbReference type="SAM" id="Phobius"/>
    </source>
</evidence>
<dbReference type="SUPFAM" id="SSF69593">
    <property type="entry name" value="Glycerol-3-phosphate (1)-acyltransferase"/>
    <property type="match status" value="1"/>
</dbReference>
<dbReference type="GO" id="GO:0036149">
    <property type="term" value="P:phosphatidylinositol acyl-chain remodeling"/>
    <property type="evidence" value="ECO:0007669"/>
    <property type="project" value="TreeGrafter"/>
</dbReference>
<proteinExistence type="inferred from homology"/>
<keyword evidence="5" id="KW-1133">Transmembrane helix</keyword>
<comment type="similarity">
    <text evidence="1">Belongs to the 1-acyl-sn-glycerol-3-phosphate acyltransferase family.</text>
</comment>
<feature type="compositionally biased region" description="Basic and acidic residues" evidence="4">
    <location>
        <begin position="460"/>
        <end position="470"/>
    </location>
</feature>
<evidence type="ECO:0000256" key="4">
    <source>
        <dbReference type="SAM" id="MobiDB-lite"/>
    </source>
</evidence>
<gene>
    <name evidence="7" type="ORF">LOD99_9427</name>
</gene>
<dbReference type="EMBL" id="JAKMXF010000361">
    <property type="protein sequence ID" value="KAI6646154.1"/>
    <property type="molecule type" value="Genomic_DNA"/>
</dbReference>
<feature type="transmembrane region" description="Helical" evidence="5">
    <location>
        <begin position="89"/>
        <end position="111"/>
    </location>
</feature>
<organism evidence="7 8">
    <name type="scientific">Oopsacas minuta</name>
    <dbReference type="NCBI Taxonomy" id="111878"/>
    <lineage>
        <taxon>Eukaryota</taxon>
        <taxon>Metazoa</taxon>
        <taxon>Porifera</taxon>
        <taxon>Hexactinellida</taxon>
        <taxon>Hexasterophora</taxon>
        <taxon>Lyssacinosida</taxon>
        <taxon>Leucopsacidae</taxon>
        <taxon>Oopsacas</taxon>
    </lineage>
</organism>
<evidence type="ECO:0000313" key="7">
    <source>
        <dbReference type="EMBL" id="KAI6646154.1"/>
    </source>
</evidence>
<feature type="transmembrane region" description="Helical" evidence="5">
    <location>
        <begin position="131"/>
        <end position="150"/>
    </location>
</feature>
<feature type="compositionally biased region" description="Basic and acidic residues" evidence="4">
    <location>
        <begin position="40"/>
        <end position="51"/>
    </location>
</feature>
<evidence type="ECO:0000256" key="1">
    <source>
        <dbReference type="ARBA" id="ARBA00008655"/>
    </source>
</evidence>
<feature type="transmembrane region" description="Helical" evidence="5">
    <location>
        <begin position="394"/>
        <end position="414"/>
    </location>
</feature>
<feature type="domain" description="Phospholipid/glycerol acyltransferase" evidence="6">
    <location>
        <begin position="161"/>
        <end position="305"/>
    </location>
</feature>
<keyword evidence="2" id="KW-0808">Transferase</keyword>
<name>A0AAV7JBN4_9METZ</name>
<comment type="caution">
    <text evidence="7">The sequence shown here is derived from an EMBL/GenBank/DDBJ whole genome shotgun (WGS) entry which is preliminary data.</text>
</comment>
<dbReference type="GO" id="GO:0005783">
    <property type="term" value="C:endoplasmic reticulum"/>
    <property type="evidence" value="ECO:0007669"/>
    <property type="project" value="TreeGrafter"/>
</dbReference>
<dbReference type="AlphaFoldDB" id="A0AAV7JBN4"/>
<dbReference type="InterPro" id="IPR032098">
    <property type="entry name" value="Acyltransf_C"/>
</dbReference>
<evidence type="ECO:0000256" key="2">
    <source>
        <dbReference type="ARBA" id="ARBA00022679"/>
    </source>
</evidence>
<keyword evidence="5" id="KW-0812">Transmembrane</keyword>
<dbReference type="GO" id="GO:0016746">
    <property type="term" value="F:acyltransferase activity"/>
    <property type="evidence" value="ECO:0007669"/>
    <property type="project" value="UniProtKB-KW"/>
</dbReference>
<feature type="region of interest" description="Disordered" evidence="4">
    <location>
        <begin position="15"/>
        <end position="55"/>
    </location>
</feature>
<protein>
    <submittedName>
        <fullName evidence="7">Lysocardiolipin acyltransferase 1-like</fullName>
    </submittedName>
</protein>
<dbReference type="InterPro" id="IPR002123">
    <property type="entry name" value="Plipid/glycerol_acylTrfase"/>
</dbReference>
<dbReference type="Pfam" id="PF16076">
    <property type="entry name" value="Acyltransf_C"/>
    <property type="match status" value="1"/>
</dbReference>
<feature type="transmembrane region" description="Helical" evidence="5">
    <location>
        <begin position="199"/>
        <end position="219"/>
    </location>
</feature>
<evidence type="ECO:0000259" key="6">
    <source>
        <dbReference type="SMART" id="SM00563"/>
    </source>
</evidence>
<feature type="region of interest" description="Disordered" evidence="4">
    <location>
        <begin position="460"/>
        <end position="519"/>
    </location>
</feature>